<evidence type="ECO:0000256" key="1">
    <source>
        <dbReference type="ARBA" id="ARBA00023002"/>
    </source>
</evidence>
<evidence type="ECO:0008006" key="4">
    <source>
        <dbReference type="Google" id="ProtNLM"/>
    </source>
</evidence>
<gene>
    <name evidence="2" type="ORF">WJ0W_002152</name>
</gene>
<name>A0ABM9G046_9BACL</name>
<sequence length="103" mass="12082">MDQAIRRGHRVSIATHDESLIDEVIKRGWIHEPGVEFEMLYGIRLDLCSQLKKAGYPVRLYLTYGHEWYLYLCHRIAEYPPNLFQAFLHITDAGKVDSALEYE</sequence>
<keyword evidence="3" id="KW-1185">Reference proteome</keyword>
<comment type="caution">
    <text evidence="2">The sequence shown here is derived from an EMBL/GenBank/DDBJ whole genome shotgun (WGS) entry which is preliminary data.</text>
</comment>
<evidence type="ECO:0000313" key="3">
    <source>
        <dbReference type="Proteomes" id="UP001154322"/>
    </source>
</evidence>
<dbReference type="Gene3D" id="3.20.20.220">
    <property type="match status" value="1"/>
</dbReference>
<reference evidence="2" key="1">
    <citation type="submission" date="2022-06" db="EMBL/GenBank/DDBJ databases">
        <authorList>
            <person name="Dietemann V."/>
            <person name="Ory F."/>
            <person name="Dainat B."/>
            <person name="Oberhansli S."/>
        </authorList>
    </citation>
    <scope>NUCLEOTIDE SEQUENCE</scope>
    <source>
        <strain evidence="2">Ena-SAMPLE-TAB-26-04-2022-14:26:32:270-5432</strain>
    </source>
</reference>
<accession>A0ABM9G046</accession>
<protein>
    <recommendedName>
        <fullName evidence="4">Proline dehydrogenase</fullName>
    </recommendedName>
</protein>
<proteinExistence type="predicted"/>
<dbReference type="EMBL" id="CALYLO010000002">
    <property type="protein sequence ID" value="CAH8244921.1"/>
    <property type="molecule type" value="Genomic_DNA"/>
</dbReference>
<organism evidence="2 3">
    <name type="scientific">Paenibacillus melissococcoides</name>
    <dbReference type="NCBI Taxonomy" id="2912268"/>
    <lineage>
        <taxon>Bacteria</taxon>
        <taxon>Bacillati</taxon>
        <taxon>Bacillota</taxon>
        <taxon>Bacilli</taxon>
        <taxon>Bacillales</taxon>
        <taxon>Paenibacillaceae</taxon>
        <taxon>Paenibacillus</taxon>
    </lineage>
</organism>
<dbReference type="SUPFAM" id="SSF51730">
    <property type="entry name" value="FAD-linked oxidoreductase"/>
    <property type="match status" value="1"/>
</dbReference>
<dbReference type="InterPro" id="IPR029041">
    <property type="entry name" value="FAD-linked_oxidoreductase-like"/>
</dbReference>
<keyword evidence="1" id="KW-0560">Oxidoreductase</keyword>
<dbReference type="Proteomes" id="UP001154322">
    <property type="component" value="Unassembled WGS sequence"/>
</dbReference>
<evidence type="ECO:0000313" key="2">
    <source>
        <dbReference type="EMBL" id="CAH8244921.1"/>
    </source>
</evidence>